<keyword evidence="5" id="KW-1185">Reference proteome</keyword>
<protein>
    <recommendedName>
        <fullName evidence="3">Beta-adaptin appendage C-terminal subdomain domain-containing protein</fullName>
    </recommendedName>
</protein>
<evidence type="ECO:0000313" key="4">
    <source>
        <dbReference type="EMBL" id="KAG7379746.1"/>
    </source>
</evidence>
<accession>A0A8T1VFM8</accession>
<keyword evidence="2" id="KW-0472">Membrane</keyword>
<evidence type="ECO:0000259" key="3">
    <source>
        <dbReference type="Pfam" id="PF09066"/>
    </source>
</evidence>
<organism evidence="4 5">
    <name type="scientific">Phytophthora boehmeriae</name>
    <dbReference type="NCBI Taxonomy" id="109152"/>
    <lineage>
        <taxon>Eukaryota</taxon>
        <taxon>Sar</taxon>
        <taxon>Stramenopiles</taxon>
        <taxon>Oomycota</taxon>
        <taxon>Peronosporomycetes</taxon>
        <taxon>Peronosporales</taxon>
        <taxon>Peronosporaceae</taxon>
        <taxon>Phytophthora</taxon>
    </lineage>
</organism>
<dbReference type="GO" id="GO:0030131">
    <property type="term" value="C:clathrin adaptor complex"/>
    <property type="evidence" value="ECO:0007669"/>
    <property type="project" value="InterPro"/>
</dbReference>
<evidence type="ECO:0000313" key="5">
    <source>
        <dbReference type="Proteomes" id="UP000693981"/>
    </source>
</evidence>
<dbReference type="Proteomes" id="UP000693981">
    <property type="component" value="Unassembled WGS sequence"/>
</dbReference>
<gene>
    <name evidence="4" type="ORF">PHYBOEH_011809</name>
</gene>
<feature type="transmembrane region" description="Helical" evidence="2">
    <location>
        <begin position="41"/>
        <end position="61"/>
    </location>
</feature>
<evidence type="ECO:0000256" key="1">
    <source>
        <dbReference type="SAM" id="MobiDB-lite"/>
    </source>
</evidence>
<dbReference type="InterPro" id="IPR015151">
    <property type="entry name" value="B-adaptin_app_sub_C"/>
</dbReference>
<proteinExistence type="predicted"/>
<keyword evidence="2" id="KW-1133">Transmembrane helix</keyword>
<dbReference type="OrthoDB" id="5072at2759"/>
<feature type="region of interest" description="Disordered" evidence="1">
    <location>
        <begin position="86"/>
        <end position="181"/>
    </location>
</feature>
<dbReference type="Pfam" id="PF09066">
    <property type="entry name" value="B2-adapt-app_C"/>
    <property type="match status" value="1"/>
</dbReference>
<dbReference type="GO" id="GO:0016192">
    <property type="term" value="P:vesicle-mediated transport"/>
    <property type="evidence" value="ECO:0007669"/>
    <property type="project" value="InterPro"/>
</dbReference>
<reference evidence="4" key="1">
    <citation type="submission" date="2021-02" db="EMBL/GenBank/DDBJ databases">
        <authorList>
            <person name="Palmer J.M."/>
        </authorList>
    </citation>
    <scope>NUCLEOTIDE SEQUENCE</scope>
    <source>
        <strain evidence="4">SCRP23</strain>
    </source>
</reference>
<dbReference type="EMBL" id="JAGDFL010000921">
    <property type="protein sequence ID" value="KAG7379746.1"/>
    <property type="molecule type" value="Genomic_DNA"/>
</dbReference>
<comment type="caution">
    <text evidence="4">The sequence shown here is derived from an EMBL/GenBank/DDBJ whole genome shotgun (WGS) entry which is preliminary data.</text>
</comment>
<feature type="domain" description="Beta-adaptin appendage C-terminal subdomain" evidence="3">
    <location>
        <begin position="211"/>
        <end position="313"/>
    </location>
</feature>
<name>A0A8T1VFM8_9STRA</name>
<evidence type="ECO:0000256" key="2">
    <source>
        <dbReference type="SAM" id="Phobius"/>
    </source>
</evidence>
<dbReference type="GO" id="GO:0006886">
    <property type="term" value="P:intracellular protein transport"/>
    <property type="evidence" value="ECO:0007669"/>
    <property type="project" value="InterPro"/>
</dbReference>
<keyword evidence="2" id="KW-0812">Transmembrane</keyword>
<sequence length="321" mass="35640">MFYTNNLLRGRANVALWLGIATLSAFGLVDVEYVASSGPNLIYLTTLVMVTIHLLVSPWLLRTIHRKGSQADEFFGAEFLSDIKNLQKGGSSDDGESDSDGDNRAAAAVKPTTTSPRGSKGPVSQRKNRPHDIGNRSPRAKASSAAMMNQLQLAMEGDSPRPARQQSVARPASPRIPTPRDVVAAPPPVESESYMDQIPFASPVFMMDAEANLSTSDFWQFWKQMETTGAFSCNFTNQPSRSDLDRHLSVQGFHVVAIEQKENVLQVYFYGAQYGTDTFFLCEFVLLFARRFFQATFKCKDRETASEFVTRFNLNAIIALE</sequence>
<dbReference type="AlphaFoldDB" id="A0A8T1VFM8"/>
<feature type="transmembrane region" description="Helical" evidence="2">
    <location>
        <begin position="12"/>
        <end position="29"/>
    </location>
</feature>